<dbReference type="RefSeq" id="WP_075570555.1">
    <property type="nucleotide sequence ID" value="NZ_MSDO01000019.1"/>
</dbReference>
<evidence type="ECO:0000313" key="1">
    <source>
        <dbReference type="EMBL" id="OLO03757.1"/>
    </source>
</evidence>
<proteinExistence type="predicted"/>
<dbReference type="OrthoDB" id="6120634at2"/>
<gene>
    <name evidence="1" type="ORF">BTW07_12750</name>
</gene>
<accession>A0A1Q8SQR2</accession>
<name>A0A1Q8SQR2_9GAMM</name>
<dbReference type="AlphaFoldDB" id="A0A1Q8SQR2"/>
<sequence>MSSASEMQNTRVIQELRAFIKKLLQEPGILENSLAIAKRHSDGSNDTQAWATIANEISDTTSVHIPEDPAEHSEADRLFLDVLREVVGEEKALY</sequence>
<organism evidence="1 2">
    <name type="scientific">Salinicola socius</name>
    <dbReference type="NCBI Taxonomy" id="404433"/>
    <lineage>
        <taxon>Bacteria</taxon>
        <taxon>Pseudomonadati</taxon>
        <taxon>Pseudomonadota</taxon>
        <taxon>Gammaproteobacteria</taxon>
        <taxon>Oceanospirillales</taxon>
        <taxon>Halomonadaceae</taxon>
        <taxon>Salinicola</taxon>
    </lineage>
</organism>
<comment type="caution">
    <text evidence="1">The sequence shown here is derived from an EMBL/GenBank/DDBJ whole genome shotgun (WGS) entry which is preliminary data.</text>
</comment>
<evidence type="ECO:0000313" key="2">
    <source>
        <dbReference type="Proteomes" id="UP000186878"/>
    </source>
</evidence>
<reference evidence="1 2" key="1">
    <citation type="submission" date="2016-12" db="EMBL/GenBank/DDBJ databases">
        <title>Draft genome sequences of strains Salinicola socius SMB35, Salinicola sp. MH3R3-1 and Chromohalobacter sp. SMB17 from the Verkhnekamsk potash mining region of Russia.</title>
        <authorList>
            <person name="Mavrodi D.V."/>
            <person name="Olsson B.E."/>
            <person name="Korsakova E.S."/>
            <person name="Pyankova A."/>
            <person name="Mavrodi O.V."/>
            <person name="Plotnikova E.G."/>
        </authorList>
    </citation>
    <scope>NUCLEOTIDE SEQUENCE [LARGE SCALE GENOMIC DNA]</scope>
    <source>
        <strain evidence="1 2">SMB35</strain>
    </source>
</reference>
<keyword evidence="2" id="KW-1185">Reference proteome</keyword>
<protein>
    <submittedName>
        <fullName evidence="1">Uncharacterized protein</fullName>
    </submittedName>
</protein>
<dbReference type="EMBL" id="MSDO01000019">
    <property type="protein sequence ID" value="OLO03757.1"/>
    <property type="molecule type" value="Genomic_DNA"/>
</dbReference>
<dbReference type="Proteomes" id="UP000186878">
    <property type="component" value="Unassembled WGS sequence"/>
</dbReference>